<feature type="domain" description="HTH psq-type" evidence="1">
    <location>
        <begin position="12"/>
        <end position="50"/>
    </location>
</feature>
<dbReference type="Pfam" id="PF05225">
    <property type="entry name" value="HTH_psq"/>
    <property type="match status" value="1"/>
</dbReference>
<dbReference type="STRING" id="104259.A0A0F7U0N5"/>
<dbReference type="InterPro" id="IPR009057">
    <property type="entry name" value="Homeodomain-like_sf"/>
</dbReference>
<accession>A0A0F7U0N5</accession>
<proteinExistence type="predicted"/>
<sequence>MPKSTKSTDILMQEALTAAQAEEKPDVSKIAREFGVNRRTLANRVKNRHRAHNAYTPVNKALEPYQEEALIHWIRHMKDSNMPITPLLVAAWANRALARAG</sequence>
<dbReference type="Proteomes" id="UP000042958">
    <property type="component" value="Unassembled WGS sequence"/>
</dbReference>
<dbReference type="EMBL" id="CDHK01000016">
    <property type="protein sequence ID" value="CEJ62459.1"/>
    <property type="molecule type" value="Genomic_DNA"/>
</dbReference>
<dbReference type="AlphaFoldDB" id="A0A0F7U0N5"/>
<dbReference type="InterPro" id="IPR007889">
    <property type="entry name" value="HTH_Psq"/>
</dbReference>
<reference evidence="3" key="1">
    <citation type="journal article" date="2015" name="Genome Announc.">
        <title>Draft genome sequence of the fungus Penicillium brasilianum MG11.</title>
        <authorList>
            <person name="Horn F."/>
            <person name="Linde J."/>
            <person name="Mattern D.J."/>
            <person name="Walther G."/>
            <person name="Guthke R."/>
            <person name="Brakhage A.A."/>
            <person name="Valiante V."/>
        </authorList>
    </citation>
    <scope>NUCLEOTIDE SEQUENCE [LARGE SCALE GENOMIC DNA]</scope>
    <source>
        <strain evidence="3">MG11</strain>
    </source>
</reference>
<name>A0A0F7U0N5_PENBI</name>
<gene>
    <name evidence="2" type="ORF">PMG11_10956</name>
</gene>
<evidence type="ECO:0000313" key="2">
    <source>
        <dbReference type="EMBL" id="CEJ62459.1"/>
    </source>
</evidence>
<protein>
    <recommendedName>
        <fullName evidence="1">HTH psq-type domain-containing protein</fullName>
    </recommendedName>
</protein>
<keyword evidence="3" id="KW-1185">Reference proteome</keyword>
<dbReference type="OrthoDB" id="4324149at2759"/>
<organism evidence="2 3">
    <name type="scientific">Penicillium brasilianum</name>
    <dbReference type="NCBI Taxonomy" id="104259"/>
    <lineage>
        <taxon>Eukaryota</taxon>
        <taxon>Fungi</taxon>
        <taxon>Dikarya</taxon>
        <taxon>Ascomycota</taxon>
        <taxon>Pezizomycotina</taxon>
        <taxon>Eurotiomycetes</taxon>
        <taxon>Eurotiomycetidae</taxon>
        <taxon>Eurotiales</taxon>
        <taxon>Aspergillaceae</taxon>
        <taxon>Penicillium</taxon>
    </lineage>
</organism>
<evidence type="ECO:0000313" key="3">
    <source>
        <dbReference type="Proteomes" id="UP000042958"/>
    </source>
</evidence>
<dbReference type="SUPFAM" id="SSF46689">
    <property type="entry name" value="Homeodomain-like"/>
    <property type="match status" value="1"/>
</dbReference>
<dbReference type="GO" id="GO:0003677">
    <property type="term" value="F:DNA binding"/>
    <property type="evidence" value="ECO:0007669"/>
    <property type="project" value="InterPro"/>
</dbReference>
<evidence type="ECO:0000259" key="1">
    <source>
        <dbReference type="Pfam" id="PF05225"/>
    </source>
</evidence>